<name>A0A2H9ZYG3_9ASPA</name>
<evidence type="ECO:0000256" key="5">
    <source>
        <dbReference type="ARBA" id="ARBA00022723"/>
    </source>
</evidence>
<keyword evidence="4" id="KW-0540">Nuclease</keyword>
<dbReference type="GO" id="GO:0046872">
    <property type="term" value="F:metal ion binding"/>
    <property type="evidence" value="ECO:0007669"/>
    <property type="project" value="UniProtKB-KW"/>
</dbReference>
<evidence type="ECO:0000256" key="2">
    <source>
        <dbReference type="ARBA" id="ARBA00004123"/>
    </source>
</evidence>
<dbReference type="InterPro" id="IPR027806">
    <property type="entry name" value="HARBI1_dom"/>
</dbReference>
<protein>
    <recommendedName>
        <fullName evidence="8">DDE Tnp4 domain-containing protein</fullName>
    </recommendedName>
</protein>
<dbReference type="AlphaFoldDB" id="A0A2H9ZYG3"/>
<comment type="subcellular location">
    <subcellularLocation>
        <location evidence="2">Nucleus</location>
    </subcellularLocation>
</comment>
<reference evidence="9 10" key="1">
    <citation type="journal article" date="2017" name="Nature">
        <title>The Apostasia genome and the evolution of orchids.</title>
        <authorList>
            <person name="Zhang G.Q."/>
            <person name="Liu K.W."/>
            <person name="Li Z."/>
            <person name="Lohaus R."/>
            <person name="Hsiao Y.Y."/>
            <person name="Niu S.C."/>
            <person name="Wang J.Y."/>
            <person name="Lin Y.C."/>
            <person name="Xu Q."/>
            <person name="Chen L.J."/>
            <person name="Yoshida K."/>
            <person name="Fujiwara S."/>
            <person name="Wang Z.W."/>
            <person name="Zhang Y.Q."/>
            <person name="Mitsuda N."/>
            <person name="Wang M."/>
            <person name="Liu G.H."/>
            <person name="Pecoraro L."/>
            <person name="Huang H.X."/>
            <person name="Xiao X.J."/>
            <person name="Lin M."/>
            <person name="Wu X.Y."/>
            <person name="Wu W.L."/>
            <person name="Chen Y.Y."/>
            <person name="Chang S.B."/>
            <person name="Sakamoto S."/>
            <person name="Ohme-Takagi M."/>
            <person name="Yagi M."/>
            <person name="Zeng S.J."/>
            <person name="Shen C.Y."/>
            <person name="Yeh C.M."/>
            <person name="Luo Y.B."/>
            <person name="Tsai W.C."/>
            <person name="Van de Peer Y."/>
            <person name="Liu Z.J."/>
        </authorList>
    </citation>
    <scope>NUCLEOTIDE SEQUENCE [LARGE SCALE GENOMIC DNA]</scope>
    <source>
        <strain evidence="10">cv. Shenzhen</strain>
        <tissue evidence="9">Stem</tissue>
    </source>
</reference>
<keyword evidence="7" id="KW-0539">Nucleus</keyword>
<sequence length="177" mass="19898">MDFLTNENQSAGKFYLVDSGYANTSKFIAPHKGHRYHIGLFKNPASRHYKCPEELYNHRHASLRNVVERTFGILKLRFKLLAKMQSYPFAIQVKIVIACCVLHNIMTGVLGDAEINKYLEGEDITSSLDADMAVHGIDDELESIGCPLIGDSHLGKEIRSQITAELWSSHTGSHLRL</sequence>
<comment type="similarity">
    <text evidence="3">Belongs to the HARBI1 family.</text>
</comment>
<keyword evidence="5" id="KW-0479">Metal-binding</keyword>
<dbReference type="InterPro" id="IPR045249">
    <property type="entry name" value="HARBI1-like"/>
</dbReference>
<keyword evidence="6" id="KW-0378">Hydrolase</keyword>
<dbReference type="Pfam" id="PF13359">
    <property type="entry name" value="DDE_Tnp_4"/>
    <property type="match status" value="1"/>
</dbReference>
<dbReference type="GO" id="GO:0004518">
    <property type="term" value="F:nuclease activity"/>
    <property type="evidence" value="ECO:0007669"/>
    <property type="project" value="UniProtKB-KW"/>
</dbReference>
<evidence type="ECO:0000256" key="1">
    <source>
        <dbReference type="ARBA" id="ARBA00001968"/>
    </source>
</evidence>
<dbReference type="Proteomes" id="UP000236161">
    <property type="component" value="Unassembled WGS sequence"/>
</dbReference>
<dbReference type="GO" id="GO:0005634">
    <property type="term" value="C:nucleus"/>
    <property type="evidence" value="ECO:0007669"/>
    <property type="project" value="UniProtKB-SubCell"/>
</dbReference>
<evidence type="ECO:0000256" key="7">
    <source>
        <dbReference type="ARBA" id="ARBA00023242"/>
    </source>
</evidence>
<dbReference type="GO" id="GO:0016787">
    <property type="term" value="F:hydrolase activity"/>
    <property type="evidence" value="ECO:0007669"/>
    <property type="project" value="UniProtKB-KW"/>
</dbReference>
<dbReference type="OrthoDB" id="1681765at2759"/>
<evidence type="ECO:0000259" key="8">
    <source>
        <dbReference type="Pfam" id="PF13359"/>
    </source>
</evidence>
<dbReference type="PANTHER" id="PTHR22930:SF259">
    <property type="entry name" value="OS08G0106900 PROTEIN"/>
    <property type="match status" value="1"/>
</dbReference>
<accession>A0A2H9ZYG3</accession>
<dbReference type="PANTHER" id="PTHR22930">
    <property type="match status" value="1"/>
</dbReference>
<organism evidence="9 10">
    <name type="scientific">Apostasia shenzhenica</name>
    <dbReference type="NCBI Taxonomy" id="1088818"/>
    <lineage>
        <taxon>Eukaryota</taxon>
        <taxon>Viridiplantae</taxon>
        <taxon>Streptophyta</taxon>
        <taxon>Embryophyta</taxon>
        <taxon>Tracheophyta</taxon>
        <taxon>Spermatophyta</taxon>
        <taxon>Magnoliopsida</taxon>
        <taxon>Liliopsida</taxon>
        <taxon>Asparagales</taxon>
        <taxon>Orchidaceae</taxon>
        <taxon>Apostasioideae</taxon>
        <taxon>Apostasia</taxon>
    </lineage>
</organism>
<proteinExistence type="inferred from homology"/>
<keyword evidence="10" id="KW-1185">Reference proteome</keyword>
<gene>
    <name evidence="9" type="ORF">AXF42_Ash020431</name>
</gene>
<dbReference type="EMBL" id="KZ452538">
    <property type="protein sequence ID" value="PKA48339.1"/>
    <property type="molecule type" value="Genomic_DNA"/>
</dbReference>
<comment type="cofactor">
    <cofactor evidence="1">
        <name>a divalent metal cation</name>
        <dbReference type="ChEBI" id="CHEBI:60240"/>
    </cofactor>
</comment>
<evidence type="ECO:0000313" key="9">
    <source>
        <dbReference type="EMBL" id="PKA48339.1"/>
    </source>
</evidence>
<evidence type="ECO:0000256" key="3">
    <source>
        <dbReference type="ARBA" id="ARBA00006958"/>
    </source>
</evidence>
<evidence type="ECO:0000256" key="4">
    <source>
        <dbReference type="ARBA" id="ARBA00022722"/>
    </source>
</evidence>
<evidence type="ECO:0000256" key="6">
    <source>
        <dbReference type="ARBA" id="ARBA00022801"/>
    </source>
</evidence>
<evidence type="ECO:0000313" key="10">
    <source>
        <dbReference type="Proteomes" id="UP000236161"/>
    </source>
</evidence>
<dbReference type="STRING" id="1088818.A0A2H9ZYG3"/>
<feature type="domain" description="DDE Tnp4" evidence="8">
    <location>
        <begin position="10"/>
        <end position="104"/>
    </location>
</feature>